<gene>
    <name evidence="1" type="ORF">F4820DRAFT_430600</name>
</gene>
<sequence>MEGNGYTRLDRGNLFRTLESRLSASHYSFNGPQVQLFRIKTPAPTMPNLLQDAVSSHEESSEQSSLISPTDDLLQVYNERVQAMRATIDQLLAAERERRRWDEKARAAQKELEKARGDLEKQVWHNTGELRESAEKGGIANPEEGKHCEAAQETDDRCRSPQNADTSAAEQLTVPTPPAGEAQEHPNQDIISLHHIAWGSQSVHDTLLEDRLTDCAARGHGFVATRDFVGHDTGPSERRTLVVAYSKPPDGPMRWLVVDEGGKGSFGLE</sequence>
<organism evidence="1 2">
    <name type="scientific">Hypoxylon rubiginosum</name>
    <dbReference type="NCBI Taxonomy" id="110542"/>
    <lineage>
        <taxon>Eukaryota</taxon>
        <taxon>Fungi</taxon>
        <taxon>Dikarya</taxon>
        <taxon>Ascomycota</taxon>
        <taxon>Pezizomycotina</taxon>
        <taxon>Sordariomycetes</taxon>
        <taxon>Xylariomycetidae</taxon>
        <taxon>Xylariales</taxon>
        <taxon>Hypoxylaceae</taxon>
        <taxon>Hypoxylon</taxon>
    </lineage>
</organism>
<dbReference type="Proteomes" id="UP001497700">
    <property type="component" value="Unassembled WGS sequence"/>
</dbReference>
<proteinExistence type="predicted"/>
<dbReference type="EMBL" id="MU393526">
    <property type="protein sequence ID" value="KAI4862422.1"/>
    <property type="molecule type" value="Genomic_DNA"/>
</dbReference>
<accession>A0ACB9YT94</accession>
<reference evidence="1 2" key="1">
    <citation type="journal article" date="2022" name="New Phytol.">
        <title>Ecological generalism drives hyperdiversity of secondary metabolite gene clusters in xylarialean endophytes.</title>
        <authorList>
            <person name="Franco M.E.E."/>
            <person name="Wisecaver J.H."/>
            <person name="Arnold A.E."/>
            <person name="Ju Y.M."/>
            <person name="Slot J.C."/>
            <person name="Ahrendt S."/>
            <person name="Moore L.P."/>
            <person name="Eastman K.E."/>
            <person name="Scott K."/>
            <person name="Konkel Z."/>
            <person name="Mondo S.J."/>
            <person name="Kuo A."/>
            <person name="Hayes R.D."/>
            <person name="Haridas S."/>
            <person name="Andreopoulos B."/>
            <person name="Riley R."/>
            <person name="LaButti K."/>
            <person name="Pangilinan J."/>
            <person name="Lipzen A."/>
            <person name="Amirebrahimi M."/>
            <person name="Yan J."/>
            <person name="Adam C."/>
            <person name="Keymanesh K."/>
            <person name="Ng V."/>
            <person name="Louie K."/>
            <person name="Northen T."/>
            <person name="Drula E."/>
            <person name="Henrissat B."/>
            <person name="Hsieh H.M."/>
            <person name="Youens-Clark K."/>
            <person name="Lutzoni F."/>
            <person name="Miadlikowska J."/>
            <person name="Eastwood D.C."/>
            <person name="Hamelin R.C."/>
            <person name="Grigoriev I.V."/>
            <person name="U'Ren J.M."/>
        </authorList>
    </citation>
    <scope>NUCLEOTIDE SEQUENCE [LARGE SCALE GENOMIC DNA]</scope>
    <source>
        <strain evidence="1 2">CBS 119005</strain>
    </source>
</reference>
<evidence type="ECO:0000313" key="2">
    <source>
        <dbReference type="Proteomes" id="UP001497700"/>
    </source>
</evidence>
<keyword evidence="2" id="KW-1185">Reference proteome</keyword>
<name>A0ACB9YT94_9PEZI</name>
<comment type="caution">
    <text evidence="1">The sequence shown here is derived from an EMBL/GenBank/DDBJ whole genome shotgun (WGS) entry which is preliminary data.</text>
</comment>
<evidence type="ECO:0000313" key="1">
    <source>
        <dbReference type="EMBL" id="KAI4862422.1"/>
    </source>
</evidence>
<protein>
    <submittedName>
        <fullName evidence="1">Uncharacterized protein</fullName>
    </submittedName>
</protein>